<dbReference type="SUPFAM" id="SSF56317">
    <property type="entry name" value="Carbon-nitrogen hydrolase"/>
    <property type="match status" value="1"/>
</dbReference>
<comment type="pathway">
    <text evidence="9">Protein modification; lipoprotein biosynthesis (N-acyl transfer).</text>
</comment>
<dbReference type="PROSITE" id="PS50263">
    <property type="entry name" value="CN_HYDROLASE"/>
    <property type="match status" value="1"/>
</dbReference>
<evidence type="ECO:0000256" key="9">
    <source>
        <dbReference type="HAMAP-Rule" id="MF_01148"/>
    </source>
</evidence>
<dbReference type="OrthoDB" id="9811121at2"/>
<proteinExistence type="inferred from homology"/>
<dbReference type="InterPro" id="IPR045378">
    <property type="entry name" value="LNT_N"/>
</dbReference>
<evidence type="ECO:0000259" key="10">
    <source>
        <dbReference type="PROSITE" id="PS50263"/>
    </source>
</evidence>
<dbReference type="PANTHER" id="PTHR38686:SF1">
    <property type="entry name" value="APOLIPOPROTEIN N-ACYLTRANSFERASE"/>
    <property type="match status" value="1"/>
</dbReference>
<evidence type="ECO:0000256" key="7">
    <source>
        <dbReference type="ARBA" id="ARBA00023136"/>
    </source>
</evidence>
<sequence length="553" mass="63398">MVDLHARRNLRTVCSEVLVLLVSAFIYSIAFPGLLSANGIGFVAMFALIPVFAVIRNTTWKLTPIYGFFYGFMFYLFFNYWLKTFHPLAILIVPIIKGGEMLLLFPVLKAAQKLFKKYGYLVEALIWVAYSYLSQDWFAGYPYGTLGSAVYRYLPLIQISEIFGIWGVTFILVMPQTFLGVYLYRWYHDREYSLKGYLKEHIAFIIAYGAALLATLIFGFASMAYWKAQEPDKTWRVATIQHSADTWEGGYTTYKRNFNTLRKMSLEALKEDPDIILWSETAFVPSVAWHENYPSDPATSALVEEFVEFGKSLPIPLVTGNPEGVIKDPSKPALGEDGSWNRTDYNTVIFFEDGRIKNTYRKQHLVPFTEHFPYEKQLPWLYNLLLANDYNWWETGYDPVVFETEEGVKFSTPICFEDVFGYLNADFVSNGADVIVNMTNDGWSKAVPAEMQHLGLAVFRSIENRRTTVRGTNSGMTCVIDVTGKIVDPMAPFTVGYHMYDVPVYSGEVHGTTFYTRYVDWFAYLTVYLSAILLVGGALYRLYRYVTNNRQKP</sequence>
<dbReference type="InterPro" id="IPR004563">
    <property type="entry name" value="Apolipo_AcylTrfase"/>
</dbReference>
<evidence type="ECO:0000256" key="6">
    <source>
        <dbReference type="ARBA" id="ARBA00022989"/>
    </source>
</evidence>
<dbReference type="NCBIfam" id="TIGR00546">
    <property type="entry name" value="lnt"/>
    <property type="match status" value="1"/>
</dbReference>
<evidence type="ECO:0000256" key="8">
    <source>
        <dbReference type="ARBA" id="ARBA00023315"/>
    </source>
</evidence>
<feature type="transmembrane region" description="Helical" evidence="9">
    <location>
        <begin position="62"/>
        <end position="82"/>
    </location>
</feature>
<feature type="transmembrane region" description="Helical" evidence="9">
    <location>
        <begin position="36"/>
        <end position="55"/>
    </location>
</feature>
<keyword evidence="12" id="KW-1185">Reference proteome</keyword>
<dbReference type="InterPro" id="IPR003010">
    <property type="entry name" value="C-N_Hydrolase"/>
</dbReference>
<dbReference type="Pfam" id="PF00795">
    <property type="entry name" value="CN_hydrolase"/>
    <property type="match status" value="1"/>
</dbReference>
<feature type="domain" description="CN hydrolase" evidence="10">
    <location>
        <begin position="235"/>
        <end position="504"/>
    </location>
</feature>
<dbReference type="HAMAP" id="MF_01148">
    <property type="entry name" value="Lnt"/>
    <property type="match status" value="1"/>
</dbReference>
<feature type="transmembrane region" description="Helical" evidence="9">
    <location>
        <begin position="163"/>
        <end position="184"/>
    </location>
</feature>
<dbReference type="GO" id="GO:0005886">
    <property type="term" value="C:plasma membrane"/>
    <property type="evidence" value="ECO:0007669"/>
    <property type="project" value="UniProtKB-SubCell"/>
</dbReference>
<evidence type="ECO:0000313" key="11">
    <source>
        <dbReference type="EMBL" id="RFU95535.1"/>
    </source>
</evidence>
<dbReference type="AlphaFoldDB" id="A0A372MIC8"/>
<keyword evidence="5 9" id="KW-0812">Transmembrane</keyword>
<comment type="caution">
    <text evidence="11">The sequence shown here is derived from an EMBL/GenBank/DDBJ whole genome shotgun (WGS) entry which is preliminary data.</text>
</comment>
<evidence type="ECO:0000313" key="12">
    <source>
        <dbReference type="Proteomes" id="UP000264002"/>
    </source>
</evidence>
<comment type="catalytic activity">
    <reaction evidence="9">
        <text>N-terminal S-1,2-diacyl-sn-glyceryl-L-cysteinyl-[lipoprotein] + a glycerophospholipid = N-acyl-S-1,2-diacyl-sn-glyceryl-L-cysteinyl-[lipoprotein] + a 2-acyl-sn-glycero-3-phospholipid + H(+)</text>
        <dbReference type="Rhea" id="RHEA:48228"/>
        <dbReference type="Rhea" id="RHEA-COMP:14681"/>
        <dbReference type="Rhea" id="RHEA-COMP:14684"/>
        <dbReference type="ChEBI" id="CHEBI:15378"/>
        <dbReference type="ChEBI" id="CHEBI:136912"/>
        <dbReference type="ChEBI" id="CHEBI:140656"/>
        <dbReference type="ChEBI" id="CHEBI:140657"/>
        <dbReference type="ChEBI" id="CHEBI:140660"/>
        <dbReference type="EC" id="2.3.1.269"/>
    </reaction>
</comment>
<feature type="transmembrane region" description="Helical" evidence="9">
    <location>
        <begin position="205"/>
        <end position="226"/>
    </location>
</feature>
<dbReference type="Gene3D" id="3.60.110.10">
    <property type="entry name" value="Carbon-nitrogen hydrolase"/>
    <property type="match status" value="1"/>
</dbReference>
<keyword evidence="7 9" id="KW-0472">Membrane</keyword>
<dbReference type="GO" id="GO:0042158">
    <property type="term" value="P:lipoprotein biosynthetic process"/>
    <property type="evidence" value="ECO:0007669"/>
    <property type="project" value="UniProtKB-UniRule"/>
</dbReference>
<evidence type="ECO:0000256" key="3">
    <source>
        <dbReference type="ARBA" id="ARBA00022475"/>
    </source>
</evidence>
<gene>
    <name evidence="9 11" type="primary">lnt</name>
    <name evidence="11" type="ORF">DYP60_03420</name>
</gene>
<dbReference type="InterPro" id="IPR036526">
    <property type="entry name" value="C-N_Hydrolase_sf"/>
</dbReference>
<keyword evidence="4 9" id="KW-0808">Transferase</keyword>
<feature type="transmembrane region" description="Helical" evidence="9">
    <location>
        <begin position="120"/>
        <end position="143"/>
    </location>
</feature>
<evidence type="ECO:0000256" key="4">
    <source>
        <dbReference type="ARBA" id="ARBA00022679"/>
    </source>
</evidence>
<evidence type="ECO:0000256" key="1">
    <source>
        <dbReference type="ARBA" id="ARBA00004651"/>
    </source>
</evidence>
<dbReference type="GO" id="GO:0016410">
    <property type="term" value="F:N-acyltransferase activity"/>
    <property type="evidence" value="ECO:0007669"/>
    <property type="project" value="UniProtKB-UniRule"/>
</dbReference>
<dbReference type="Pfam" id="PF20154">
    <property type="entry name" value="LNT_N"/>
    <property type="match status" value="1"/>
</dbReference>
<name>A0A372MIC8_9SPIR</name>
<keyword evidence="11" id="KW-0449">Lipoprotein</keyword>
<dbReference type="CDD" id="cd07571">
    <property type="entry name" value="ALP_N-acyl_transferase"/>
    <property type="match status" value="1"/>
</dbReference>
<evidence type="ECO:0000256" key="5">
    <source>
        <dbReference type="ARBA" id="ARBA00022692"/>
    </source>
</evidence>
<comment type="similarity">
    <text evidence="2 9">Belongs to the CN hydrolase family. Apolipoprotein N-acyltransferase subfamily.</text>
</comment>
<dbReference type="RefSeq" id="WP_117329483.1">
    <property type="nucleotide sequence ID" value="NZ_QUWK01000003.1"/>
</dbReference>
<comment type="function">
    <text evidence="9">Catalyzes the phospholipid dependent N-acylation of the N-terminal cysteine of apolipoprotein, the last step in lipoprotein maturation.</text>
</comment>
<keyword evidence="3 9" id="KW-1003">Cell membrane</keyword>
<keyword evidence="8 9" id="KW-0012">Acyltransferase</keyword>
<comment type="subcellular location">
    <subcellularLocation>
        <location evidence="1 9">Cell membrane</location>
        <topology evidence="1 9">Multi-pass membrane protein</topology>
    </subcellularLocation>
</comment>
<reference evidence="12" key="1">
    <citation type="submission" date="2018-08" db="EMBL/GenBank/DDBJ databases">
        <authorList>
            <person name="Grouzdev D.S."/>
            <person name="Krutkina M.S."/>
        </authorList>
    </citation>
    <scope>NUCLEOTIDE SEQUENCE [LARGE SCALE GENOMIC DNA]</scope>
    <source>
        <strain evidence="12">4-11</strain>
    </source>
</reference>
<protein>
    <recommendedName>
        <fullName evidence="9">Apolipoprotein N-acyltransferase</fullName>
        <shortName evidence="9">ALP N-acyltransferase</shortName>
        <ecNumber evidence="9">2.3.1.269</ecNumber>
    </recommendedName>
</protein>
<feature type="transmembrane region" description="Helical" evidence="9">
    <location>
        <begin position="12"/>
        <end position="30"/>
    </location>
</feature>
<evidence type="ECO:0000256" key="2">
    <source>
        <dbReference type="ARBA" id="ARBA00010065"/>
    </source>
</evidence>
<feature type="transmembrane region" description="Helical" evidence="9">
    <location>
        <begin position="521"/>
        <end position="543"/>
    </location>
</feature>
<dbReference type="EC" id="2.3.1.269" evidence="9"/>
<dbReference type="Proteomes" id="UP000264002">
    <property type="component" value="Unassembled WGS sequence"/>
</dbReference>
<dbReference type="UniPathway" id="UPA00666"/>
<keyword evidence="6 9" id="KW-1133">Transmembrane helix</keyword>
<dbReference type="PANTHER" id="PTHR38686">
    <property type="entry name" value="APOLIPOPROTEIN N-ACYLTRANSFERASE"/>
    <property type="match status" value="1"/>
</dbReference>
<feature type="transmembrane region" description="Helical" evidence="9">
    <location>
        <begin position="88"/>
        <end position="108"/>
    </location>
</feature>
<organism evidence="11 12">
    <name type="scientific">Sphaerochaeta halotolerans</name>
    <dbReference type="NCBI Taxonomy" id="2293840"/>
    <lineage>
        <taxon>Bacteria</taxon>
        <taxon>Pseudomonadati</taxon>
        <taxon>Spirochaetota</taxon>
        <taxon>Spirochaetia</taxon>
        <taxon>Spirochaetales</taxon>
        <taxon>Sphaerochaetaceae</taxon>
        <taxon>Sphaerochaeta</taxon>
    </lineage>
</organism>
<reference evidence="11 12" key="2">
    <citation type="submission" date="2018-09" db="EMBL/GenBank/DDBJ databases">
        <title>Genome of Sphaerochaeta halotolerans strain 4-11.</title>
        <authorList>
            <person name="Nazina T.N."/>
            <person name="Sokolova D.S."/>
        </authorList>
    </citation>
    <scope>NUCLEOTIDE SEQUENCE [LARGE SCALE GENOMIC DNA]</scope>
    <source>
        <strain evidence="11 12">4-11</strain>
    </source>
</reference>
<accession>A0A372MIC8</accession>
<dbReference type="EMBL" id="QUWK01000003">
    <property type="protein sequence ID" value="RFU95535.1"/>
    <property type="molecule type" value="Genomic_DNA"/>
</dbReference>